<evidence type="ECO:0000313" key="2">
    <source>
        <dbReference type="EMBL" id="OAE19125.1"/>
    </source>
</evidence>
<dbReference type="PANTHER" id="PTHR14237">
    <property type="entry name" value="MOLYBDOPTERIN COFACTOR SULFURASE MOSC"/>
    <property type="match status" value="1"/>
</dbReference>
<protein>
    <recommendedName>
        <fullName evidence="4">Aminotransferase class V domain-containing protein</fullName>
    </recommendedName>
</protein>
<organism evidence="2 3">
    <name type="scientific">Marchantia polymorpha subsp. ruderalis</name>
    <dbReference type="NCBI Taxonomy" id="1480154"/>
    <lineage>
        <taxon>Eukaryota</taxon>
        <taxon>Viridiplantae</taxon>
        <taxon>Streptophyta</taxon>
        <taxon>Embryophyta</taxon>
        <taxon>Marchantiophyta</taxon>
        <taxon>Marchantiopsida</taxon>
        <taxon>Marchantiidae</taxon>
        <taxon>Marchantiales</taxon>
        <taxon>Marchantiaceae</taxon>
        <taxon>Marchantia</taxon>
    </lineage>
</organism>
<evidence type="ECO:0000313" key="3">
    <source>
        <dbReference type="Proteomes" id="UP000077202"/>
    </source>
</evidence>
<name>A0A176VGS9_MARPO</name>
<accession>A0A176VGS9</accession>
<reference evidence="2" key="1">
    <citation type="submission" date="2016-03" db="EMBL/GenBank/DDBJ databases">
        <title>Mechanisms controlling the formation of the plant cell surface in tip-growing cells are functionally conserved among land plants.</title>
        <authorList>
            <person name="Honkanen S."/>
            <person name="Jones V.A."/>
            <person name="Morieri G."/>
            <person name="Champion C."/>
            <person name="Hetherington A.J."/>
            <person name="Kelly S."/>
            <person name="Saint-Marcoux D."/>
            <person name="Proust H."/>
            <person name="Prescott H."/>
            <person name="Dolan L."/>
        </authorList>
    </citation>
    <scope>NUCLEOTIDE SEQUENCE [LARGE SCALE GENOMIC DNA]</scope>
    <source>
        <tissue evidence="2">Whole gametophyte</tissue>
    </source>
</reference>
<dbReference type="EMBL" id="LVLJ01003929">
    <property type="protein sequence ID" value="OAE19125.1"/>
    <property type="molecule type" value="Genomic_DNA"/>
</dbReference>
<evidence type="ECO:0008006" key="4">
    <source>
        <dbReference type="Google" id="ProtNLM"/>
    </source>
</evidence>
<sequence length="529" mass="58123">MQKDDVASAGEGEVTNSESGRHSTSSWKDEEEVDDGDTPRSFAESLFPLEPVGEQPQQLAKVPRPIGDNHHSHRSQLGLLSLQKQPSSREESVSGDSYGAEETTSRRSVLASSSVLENDINIGSAVLADYDDAEEEFLGEYEEYFDHLSVDLIRKEQYPKLESQRLVYLDYAKCGLYSAFQVEEHTRLLMEEGPCLGTAEADAFPHLSNHVGDAHDSILQLFNTDRATYSIVFTTGLASAFAMVGEAYPFQKNTPLLLCQDNHEAVKRLMAPALEKGAKPALAPLGESDFSLHSQELRKVLHRHARHQSNGGLFVYPAQSCASGVLHSINWVAEAQQNGWQVLLDTSTFLPTGDLDLSLYQPELVLGSIMHLLGYPSGMAFVLVRKEDFKVQMDKKVKFVPATPSSSGHQERDCVIVDDDNVLSPLSFAAVHIGLRHLDVVGHEAVQKRSPIPAQLVQSLALKNNIILGAGSQSSPGLMNLLLKASERVKDISVFDPMRKSSSSVEQPDYLAGEAMDFYEETSAERVPS</sequence>
<dbReference type="SUPFAM" id="SSF53383">
    <property type="entry name" value="PLP-dependent transferases"/>
    <property type="match status" value="1"/>
</dbReference>
<keyword evidence="3" id="KW-1185">Reference proteome</keyword>
<dbReference type="AlphaFoldDB" id="A0A176VGS9"/>
<proteinExistence type="predicted"/>
<feature type="region of interest" description="Disordered" evidence="1">
    <location>
        <begin position="1"/>
        <end position="110"/>
    </location>
</feature>
<evidence type="ECO:0000256" key="1">
    <source>
        <dbReference type="SAM" id="MobiDB-lite"/>
    </source>
</evidence>
<feature type="compositionally biased region" description="Polar residues" evidence="1">
    <location>
        <begin position="14"/>
        <end position="26"/>
    </location>
</feature>
<dbReference type="PANTHER" id="PTHR14237:SF62">
    <property type="entry name" value="AMINOTRANSFERASE CLASS V DOMAIN-CONTAINING PROTEIN"/>
    <property type="match status" value="1"/>
</dbReference>
<dbReference type="Gene3D" id="3.40.640.10">
    <property type="entry name" value="Type I PLP-dependent aspartate aminotransferase-like (Major domain)"/>
    <property type="match status" value="1"/>
</dbReference>
<dbReference type="InterPro" id="IPR015421">
    <property type="entry name" value="PyrdxlP-dep_Trfase_major"/>
</dbReference>
<dbReference type="Proteomes" id="UP000077202">
    <property type="component" value="Unassembled WGS sequence"/>
</dbReference>
<gene>
    <name evidence="2" type="ORF">AXG93_2062s1360</name>
</gene>
<dbReference type="InterPro" id="IPR015424">
    <property type="entry name" value="PyrdxlP-dep_Trfase"/>
</dbReference>
<comment type="caution">
    <text evidence="2">The sequence shown here is derived from an EMBL/GenBank/DDBJ whole genome shotgun (WGS) entry which is preliminary data.</text>
</comment>